<evidence type="ECO:0000256" key="1">
    <source>
        <dbReference type="SAM" id="MobiDB-lite"/>
    </source>
</evidence>
<accession>A0A6V2RF39</accession>
<sequence>MGTTRAAPSSQRLGGNTENSSVANSHSKGEDDFGSTERIASSGAAAGDAAATATDAPLQRELVAPAGGAARMTHSSQMLGSNAEADESPIRNSGCGARSRETSTPAAATDTEGELPRNIEEAARQGIESTVLSWPDGDAQTNAAGEWSSESQRQALLKIAAEKGHRQLAEA</sequence>
<feature type="compositionally biased region" description="Polar residues" evidence="1">
    <location>
        <begin position="1"/>
        <end position="26"/>
    </location>
</feature>
<dbReference type="AlphaFoldDB" id="A0A6V2RF39"/>
<protein>
    <submittedName>
        <fullName evidence="3">Uncharacterized protein</fullName>
    </submittedName>
</protein>
<evidence type="ECO:0000313" key="2">
    <source>
        <dbReference type="EMBL" id="CAE0551429.1"/>
    </source>
</evidence>
<organism evidence="3">
    <name type="scientific">Emiliania huxleyi</name>
    <name type="common">Coccolithophore</name>
    <name type="synonym">Pontosphaera huxleyi</name>
    <dbReference type="NCBI Taxonomy" id="2903"/>
    <lineage>
        <taxon>Eukaryota</taxon>
        <taxon>Haptista</taxon>
        <taxon>Haptophyta</taxon>
        <taxon>Prymnesiophyceae</taxon>
        <taxon>Isochrysidales</taxon>
        <taxon>Noelaerhabdaceae</taxon>
        <taxon>Emiliania</taxon>
    </lineage>
</organism>
<dbReference type="EMBL" id="HBIR01024469">
    <property type="protein sequence ID" value="CAE0551435.1"/>
    <property type="molecule type" value="Transcribed_RNA"/>
</dbReference>
<dbReference type="EMBL" id="HBIR01024465">
    <property type="protein sequence ID" value="CAE0551432.1"/>
    <property type="molecule type" value="Transcribed_RNA"/>
</dbReference>
<feature type="region of interest" description="Disordered" evidence="1">
    <location>
        <begin position="1"/>
        <end position="117"/>
    </location>
</feature>
<reference evidence="3" key="1">
    <citation type="submission" date="2021-01" db="EMBL/GenBank/DDBJ databases">
        <authorList>
            <person name="Corre E."/>
            <person name="Pelletier E."/>
            <person name="Niang G."/>
            <person name="Scheremetjew M."/>
            <person name="Finn R."/>
            <person name="Kale V."/>
            <person name="Holt S."/>
            <person name="Cochrane G."/>
            <person name="Meng A."/>
            <person name="Brown T."/>
            <person name="Cohen L."/>
        </authorList>
    </citation>
    <scope>NUCLEOTIDE SEQUENCE</scope>
    <source>
        <strain evidence="3">379</strain>
    </source>
</reference>
<evidence type="ECO:0000313" key="4">
    <source>
        <dbReference type="EMBL" id="CAE0551435.1"/>
    </source>
</evidence>
<dbReference type="EMBL" id="HBIR01024464">
    <property type="protein sequence ID" value="CAE0551429.1"/>
    <property type="molecule type" value="Transcribed_RNA"/>
</dbReference>
<evidence type="ECO:0000313" key="3">
    <source>
        <dbReference type="EMBL" id="CAE0551432.1"/>
    </source>
</evidence>
<proteinExistence type="predicted"/>
<name>A0A6V2RF39_EMIHU</name>
<gene>
    <name evidence="2" type="ORF">EHUX00137_LOCUS18763</name>
    <name evidence="3" type="ORF">EHUX00137_LOCUS18764</name>
    <name evidence="4" type="ORF">EHUX00137_LOCUS18766</name>
</gene>
<feature type="compositionally biased region" description="Low complexity" evidence="1">
    <location>
        <begin position="40"/>
        <end position="56"/>
    </location>
</feature>